<evidence type="ECO:0000256" key="2">
    <source>
        <dbReference type="SAM" id="MobiDB-lite"/>
    </source>
</evidence>
<gene>
    <name evidence="3" type="ORF">NOO_LOCUS7740</name>
</gene>
<dbReference type="WBParaSite" id="nOo.2.0.1.t07740-RA">
    <property type="protein sequence ID" value="nOo.2.0.1.t07740-RA"/>
    <property type="gene ID" value="nOo.2.0.1.g07740"/>
</dbReference>
<feature type="compositionally biased region" description="Polar residues" evidence="2">
    <location>
        <begin position="471"/>
        <end position="484"/>
    </location>
</feature>
<dbReference type="AlphaFoldDB" id="A0A182EI14"/>
<protein>
    <submittedName>
        <fullName evidence="5">BEN domain-containing protein</fullName>
    </submittedName>
</protein>
<name>A0A182EI14_ONCOC</name>
<organism evidence="5">
    <name type="scientific">Onchocerca ochengi</name>
    <name type="common">Filarial nematode worm</name>
    <dbReference type="NCBI Taxonomy" id="42157"/>
    <lineage>
        <taxon>Eukaryota</taxon>
        <taxon>Metazoa</taxon>
        <taxon>Ecdysozoa</taxon>
        <taxon>Nematoda</taxon>
        <taxon>Chromadorea</taxon>
        <taxon>Rhabditida</taxon>
        <taxon>Spirurina</taxon>
        <taxon>Spiruromorpha</taxon>
        <taxon>Filarioidea</taxon>
        <taxon>Onchocercidae</taxon>
        <taxon>Onchocerca</taxon>
    </lineage>
</organism>
<keyword evidence="4" id="KW-1185">Reference proteome</keyword>
<evidence type="ECO:0000313" key="5">
    <source>
        <dbReference type="WBParaSite" id="nOo.2.0.1.t07740-RA"/>
    </source>
</evidence>
<keyword evidence="1" id="KW-0175">Coiled coil</keyword>
<dbReference type="EMBL" id="UYRW01002893">
    <property type="protein sequence ID" value="VDK87124.1"/>
    <property type="molecule type" value="Genomic_DNA"/>
</dbReference>
<evidence type="ECO:0000313" key="3">
    <source>
        <dbReference type="EMBL" id="VDK87124.1"/>
    </source>
</evidence>
<dbReference type="Proteomes" id="UP000271087">
    <property type="component" value="Unassembled WGS sequence"/>
</dbReference>
<proteinExistence type="predicted"/>
<evidence type="ECO:0000256" key="1">
    <source>
        <dbReference type="SAM" id="Coils"/>
    </source>
</evidence>
<feature type="coiled-coil region" evidence="1">
    <location>
        <begin position="270"/>
        <end position="333"/>
    </location>
</feature>
<feature type="region of interest" description="Disordered" evidence="2">
    <location>
        <begin position="469"/>
        <end position="511"/>
    </location>
</feature>
<sequence length="624" mass="71899">MPRSLTHDLEEGEICDDEEIDINQPDVAEYSSASINERTKCFQSLNHNSSKSLYSNNNSKIPYQSAIYSQINGDNLQASNNEKEKNETTEDKSECFDDYEVNEENDEEYLDESEDELEVTDFQDELVEYQSNFDEESDDDDEDEFSDEIVCSEGIISASEFHSKIATLAVDTEDRTDRNTTGNIEVRRNSVEEVPVDDSWIFHSLDEPSRIVMRGNETMDSCMLPGSEGNLEKQLAKTDPSKFEVIIDVTVSGNPNCGDTETVGVVTDEKQILHEESNNQAERIVELEKKFAEERDNYARNMYSLLVTARAQIAALQKENKKLEIKLERNHTMKCPKCKHEMCIKNNLLKPKYIKVLKGRCAIEMLFDNLAIMEEWLAANYLDVNPDGLPVVLEIPRKPTLTSTNSLLAPKTNSVRDIRRDVDKVTPISSSVFRNLGSISPIAMRQNIQPANAARVYNRHSMKQNEKLNHAMQSGKAQKSSSLSDAYDSCDNREKRSREKKLSGSDKYKEQQHHYIPSIHTSSDISFDHDQRRHFNFSKSCNSRMSHYDLNASMVNCNVRDQEHLSVATDSFGNRSEYRNPCIKYRRRRIRSPVNYRPTKENFYRRHRDHSRSNQIRKNVERKL</sequence>
<evidence type="ECO:0000313" key="4">
    <source>
        <dbReference type="Proteomes" id="UP000271087"/>
    </source>
</evidence>
<accession>A0A182EI14</accession>
<reference evidence="5" key="1">
    <citation type="submission" date="2016-06" db="UniProtKB">
        <authorList>
            <consortium name="WormBaseParasite"/>
        </authorList>
    </citation>
    <scope>IDENTIFICATION</scope>
</reference>
<reference evidence="3 4" key="2">
    <citation type="submission" date="2018-08" db="EMBL/GenBank/DDBJ databases">
        <authorList>
            <person name="Laetsch R D."/>
            <person name="Stevens L."/>
            <person name="Kumar S."/>
            <person name="Blaxter L. M."/>
        </authorList>
    </citation>
    <scope>NUCLEOTIDE SEQUENCE [LARGE SCALE GENOMIC DNA]</scope>
</reference>
<dbReference type="OrthoDB" id="5855762at2759"/>
<feature type="compositionally biased region" description="Basic and acidic residues" evidence="2">
    <location>
        <begin position="490"/>
        <end position="511"/>
    </location>
</feature>
<feature type="region of interest" description="Disordered" evidence="2">
    <location>
        <begin position="604"/>
        <end position="624"/>
    </location>
</feature>